<dbReference type="GO" id="GO:0008482">
    <property type="term" value="F:sulfite oxidase activity"/>
    <property type="evidence" value="ECO:0007669"/>
    <property type="project" value="TreeGrafter"/>
</dbReference>
<dbReference type="GO" id="GO:0043546">
    <property type="term" value="F:molybdopterin cofactor binding"/>
    <property type="evidence" value="ECO:0007669"/>
    <property type="project" value="TreeGrafter"/>
</dbReference>
<keyword evidence="4" id="KW-0560">Oxidoreductase</keyword>
<evidence type="ECO:0000313" key="8">
    <source>
        <dbReference type="Proteomes" id="UP000250043"/>
    </source>
</evidence>
<evidence type="ECO:0000313" key="7">
    <source>
        <dbReference type="EMBL" id="OCH95336.1"/>
    </source>
</evidence>
<comment type="cofactor">
    <cofactor evidence="1">
        <name>Mo-molybdopterin</name>
        <dbReference type="ChEBI" id="CHEBI:71302"/>
    </cofactor>
</comment>
<dbReference type="PANTHER" id="PTHR19372:SF7">
    <property type="entry name" value="SULFITE OXIDASE, MITOCHONDRIAL"/>
    <property type="match status" value="1"/>
</dbReference>
<dbReference type="Gene3D" id="2.60.40.650">
    <property type="match status" value="1"/>
</dbReference>
<dbReference type="AlphaFoldDB" id="A0A8E2DTE3"/>
<dbReference type="SUPFAM" id="SSF56524">
    <property type="entry name" value="Oxidoreductase molybdopterin-binding domain"/>
    <property type="match status" value="1"/>
</dbReference>
<feature type="domain" description="Moybdenum cofactor oxidoreductase dimerisation" evidence="6">
    <location>
        <begin position="281"/>
        <end position="368"/>
    </location>
</feature>
<sequence length="378" mass="42692">MDFSNEPQHSVQLIARAEKPWNAEPELDKLVQHNITPEELVYCRNHSPIKPLGEDLTVKIDGLVQNKLQLTTKELKDKFERREVVAALQCAGNRRKTMVEKKHKDVDGIKWEEATICNVRWGGVSVRDVLLHAGITSPNAKANGIQSPTSQLHLCFASHVTACEEDDWFGASIPLEKAMDDNGGVLLAFEMNGKPLSPDHGFPLRAVIPGYSGVRWVKWVDRITVSEGESENFYQQKDYKVLPPQVEKHDQANREDWWSKVPALQAMPLNSAIAIARIVAPRVLYVKGYAISGETGQVARVDVSIDEGKSWQPARITYQEGRWSWTLWEATIALPEGHPERGKVWSRAVDERGEMQRLDVDWNLRGVAYTAVGEREFQ</sequence>
<dbReference type="InterPro" id="IPR014756">
    <property type="entry name" value="Ig_E-set"/>
</dbReference>
<evidence type="ECO:0000259" key="6">
    <source>
        <dbReference type="Pfam" id="PF03404"/>
    </source>
</evidence>
<dbReference type="Gene3D" id="3.90.420.10">
    <property type="entry name" value="Oxidoreductase, molybdopterin-binding domain"/>
    <property type="match status" value="1"/>
</dbReference>
<dbReference type="SUPFAM" id="SSF81296">
    <property type="entry name" value="E set domains"/>
    <property type="match status" value="1"/>
</dbReference>
<dbReference type="Pfam" id="PF03404">
    <property type="entry name" value="Mo-co_dimer"/>
    <property type="match status" value="1"/>
</dbReference>
<feature type="domain" description="Oxidoreductase molybdopterin-binding" evidence="5">
    <location>
        <begin position="54"/>
        <end position="234"/>
    </location>
</feature>
<protein>
    <submittedName>
        <fullName evidence="7">Molybdopterin binding oxidoreductase</fullName>
    </submittedName>
</protein>
<gene>
    <name evidence="7" type="ORF">OBBRIDRAFT_745470</name>
</gene>
<evidence type="ECO:0000256" key="3">
    <source>
        <dbReference type="ARBA" id="ARBA00022723"/>
    </source>
</evidence>
<evidence type="ECO:0000259" key="5">
    <source>
        <dbReference type="Pfam" id="PF00174"/>
    </source>
</evidence>
<dbReference type="Proteomes" id="UP000250043">
    <property type="component" value="Unassembled WGS sequence"/>
</dbReference>
<keyword evidence="2" id="KW-0500">Molybdenum</keyword>
<dbReference type="InterPro" id="IPR005066">
    <property type="entry name" value="MoCF_OxRdtse_dimer"/>
</dbReference>
<dbReference type="PANTHER" id="PTHR19372">
    <property type="entry name" value="SULFITE REDUCTASE"/>
    <property type="match status" value="1"/>
</dbReference>
<dbReference type="GO" id="GO:0020037">
    <property type="term" value="F:heme binding"/>
    <property type="evidence" value="ECO:0007669"/>
    <property type="project" value="TreeGrafter"/>
</dbReference>
<dbReference type="GO" id="GO:0005739">
    <property type="term" value="C:mitochondrion"/>
    <property type="evidence" value="ECO:0007669"/>
    <property type="project" value="TreeGrafter"/>
</dbReference>
<dbReference type="FunFam" id="3.90.420.10:FF:000002">
    <property type="entry name" value="sulfite oxidase, mitochondrial"/>
    <property type="match status" value="1"/>
</dbReference>
<proteinExistence type="predicted"/>
<evidence type="ECO:0000256" key="2">
    <source>
        <dbReference type="ARBA" id="ARBA00022505"/>
    </source>
</evidence>
<dbReference type="GO" id="GO:0030151">
    <property type="term" value="F:molybdenum ion binding"/>
    <property type="evidence" value="ECO:0007669"/>
    <property type="project" value="InterPro"/>
</dbReference>
<dbReference type="GO" id="GO:0006790">
    <property type="term" value="P:sulfur compound metabolic process"/>
    <property type="evidence" value="ECO:0007669"/>
    <property type="project" value="TreeGrafter"/>
</dbReference>
<name>A0A8E2DTE3_9APHY</name>
<dbReference type="PRINTS" id="PR00407">
    <property type="entry name" value="EUMOPTERIN"/>
</dbReference>
<organism evidence="7 8">
    <name type="scientific">Obba rivulosa</name>
    <dbReference type="NCBI Taxonomy" id="1052685"/>
    <lineage>
        <taxon>Eukaryota</taxon>
        <taxon>Fungi</taxon>
        <taxon>Dikarya</taxon>
        <taxon>Basidiomycota</taxon>
        <taxon>Agaricomycotina</taxon>
        <taxon>Agaricomycetes</taxon>
        <taxon>Polyporales</taxon>
        <taxon>Gelatoporiaceae</taxon>
        <taxon>Obba</taxon>
    </lineage>
</organism>
<dbReference type="InterPro" id="IPR036374">
    <property type="entry name" value="OxRdtase_Mopterin-bd_sf"/>
</dbReference>
<dbReference type="Pfam" id="PF00174">
    <property type="entry name" value="Oxidored_molyb"/>
    <property type="match status" value="1"/>
</dbReference>
<evidence type="ECO:0000256" key="4">
    <source>
        <dbReference type="ARBA" id="ARBA00023002"/>
    </source>
</evidence>
<evidence type="ECO:0000256" key="1">
    <source>
        <dbReference type="ARBA" id="ARBA00001924"/>
    </source>
</evidence>
<dbReference type="OrthoDB" id="10051395at2759"/>
<reference evidence="7 8" key="1">
    <citation type="submission" date="2016-07" db="EMBL/GenBank/DDBJ databases">
        <title>Draft genome of the white-rot fungus Obba rivulosa 3A-2.</title>
        <authorList>
            <consortium name="DOE Joint Genome Institute"/>
            <person name="Miettinen O."/>
            <person name="Riley R."/>
            <person name="Acob R."/>
            <person name="Barry K."/>
            <person name="Cullen D."/>
            <person name="De Vries R."/>
            <person name="Hainaut M."/>
            <person name="Hatakka A."/>
            <person name="Henrissat B."/>
            <person name="Hilden K."/>
            <person name="Kuo R."/>
            <person name="Labutti K."/>
            <person name="Lipzen A."/>
            <person name="Makela M.R."/>
            <person name="Sandor L."/>
            <person name="Spatafora J.W."/>
            <person name="Grigoriev I.V."/>
            <person name="Hibbett D.S."/>
        </authorList>
    </citation>
    <scope>NUCLEOTIDE SEQUENCE [LARGE SCALE GENOMIC DNA]</scope>
    <source>
        <strain evidence="7 8">3A-2</strain>
    </source>
</reference>
<dbReference type="InterPro" id="IPR000572">
    <property type="entry name" value="OxRdtase_Mopterin-bd_dom"/>
</dbReference>
<keyword evidence="3" id="KW-0479">Metal-binding</keyword>
<dbReference type="EMBL" id="KV722336">
    <property type="protein sequence ID" value="OCH95336.1"/>
    <property type="molecule type" value="Genomic_DNA"/>
</dbReference>
<accession>A0A8E2DTE3</accession>
<dbReference type="InterPro" id="IPR008335">
    <property type="entry name" value="Mopterin_OxRdtase_euk"/>
</dbReference>
<keyword evidence="8" id="KW-1185">Reference proteome</keyword>